<reference evidence="1" key="2">
    <citation type="journal article" date="2024" name="Plant">
        <title>Genomic evolution and insights into agronomic trait innovations of Sesamum species.</title>
        <authorList>
            <person name="Miao H."/>
            <person name="Wang L."/>
            <person name="Qu L."/>
            <person name="Liu H."/>
            <person name="Sun Y."/>
            <person name="Le M."/>
            <person name="Wang Q."/>
            <person name="Wei S."/>
            <person name="Zheng Y."/>
            <person name="Lin W."/>
            <person name="Duan Y."/>
            <person name="Cao H."/>
            <person name="Xiong S."/>
            <person name="Wang X."/>
            <person name="Wei L."/>
            <person name="Li C."/>
            <person name="Ma Q."/>
            <person name="Ju M."/>
            <person name="Zhao R."/>
            <person name="Li G."/>
            <person name="Mu C."/>
            <person name="Tian Q."/>
            <person name="Mei H."/>
            <person name="Zhang T."/>
            <person name="Gao T."/>
            <person name="Zhang H."/>
        </authorList>
    </citation>
    <scope>NUCLEOTIDE SEQUENCE</scope>
    <source>
        <strain evidence="1">K16</strain>
    </source>
</reference>
<keyword evidence="2" id="KW-1185">Reference proteome</keyword>
<comment type="caution">
    <text evidence="1">The sequence shown here is derived from an EMBL/GenBank/DDBJ whole genome shotgun (WGS) entry which is preliminary data.</text>
</comment>
<evidence type="ECO:0000313" key="2">
    <source>
        <dbReference type="Proteomes" id="UP001289374"/>
    </source>
</evidence>
<protein>
    <submittedName>
        <fullName evidence="1">Uncharacterized protein</fullName>
    </submittedName>
</protein>
<reference evidence="1" key="1">
    <citation type="submission" date="2020-06" db="EMBL/GenBank/DDBJ databases">
        <authorList>
            <person name="Li T."/>
            <person name="Hu X."/>
            <person name="Zhang T."/>
            <person name="Song X."/>
            <person name="Zhang H."/>
            <person name="Dai N."/>
            <person name="Sheng W."/>
            <person name="Hou X."/>
            <person name="Wei L."/>
        </authorList>
    </citation>
    <scope>NUCLEOTIDE SEQUENCE</scope>
    <source>
        <strain evidence="1">K16</strain>
        <tissue evidence="1">Leaf</tissue>
    </source>
</reference>
<dbReference type="AlphaFoldDB" id="A0AAE1T4B1"/>
<sequence length="283" mass="31966">MIEGSSVQEHGVKMLSLVEKHKDLKVDLEKETYIVVILQSLPPSFNQLIVNYNMNGLDKDLHELINMLVQYEVMIEKFGPPVFVGRLQPHTKGKGAGFWMRKKGKTESTTASAKRAPVAQLGMVKWKRKVVRHSWIPKDVCIYCREKGHWKREYPKLLLSNQACKPIPYKVVEYMGWSCMRQGTSGMQTKIAQDIGVDEWLRAMRSDMECKLELGASSLPRGTLALAFPRLELAMGGITAPSSPQAQLGAWPRILHGVHDRALFAWSSTWGVRPSSSNVVHDR</sequence>
<gene>
    <name evidence="1" type="ORF">Sango_2984100</name>
</gene>
<organism evidence="1 2">
    <name type="scientific">Sesamum angolense</name>
    <dbReference type="NCBI Taxonomy" id="2727404"/>
    <lineage>
        <taxon>Eukaryota</taxon>
        <taxon>Viridiplantae</taxon>
        <taxon>Streptophyta</taxon>
        <taxon>Embryophyta</taxon>
        <taxon>Tracheophyta</taxon>
        <taxon>Spermatophyta</taxon>
        <taxon>Magnoliopsida</taxon>
        <taxon>eudicotyledons</taxon>
        <taxon>Gunneridae</taxon>
        <taxon>Pentapetalae</taxon>
        <taxon>asterids</taxon>
        <taxon>lamiids</taxon>
        <taxon>Lamiales</taxon>
        <taxon>Pedaliaceae</taxon>
        <taxon>Sesamum</taxon>
    </lineage>
</organism>
<name>A0AAE1T4B1_9LAMI</name>
<accession>A0AAE1T4B1</accession>
<dbReference type="Proteomes" id="UP001289374">
    <property type="component" value="Unassembled WGS sequence"/>
</dbReference>
<evidence type="ECO:0000313" key="1">
    <source>
        <dbReference type="EMBL" id="KAK4381271.1"/>
    </source>
</evidence>
<proteinExistence type="predicted"/>
<dbReference type="Gene3D" id="4.10.60.10">
    <property type="entry name" value="Zinc finger, CCHC-type"/>
    <property type="match status" value="1"/>
</dbReference>
<dbReference type="Pfam" id="PF14223">
    <property type="entry name" value="Retrotran_gag_2"/>
    <property type="match status" value="1"/>
</dbReference>
<dbReference type="EMBL" id="JACGWL010000916">
    <property type="protein sequence ID" value="KAK4381271.1"/>
    <property type="molecule type" value="Genomic_DNA"/>
</dbReference>